<evidence type="ECO:0000313" key="5">
    <source>
        <dbReference type="EMBL" id="WCL55297.1"/>
    </source>
</evidence>
<feature type="binding site" evidence="3">
    <location>
        <position position="150"/>
    </location>
    <ligand>
        <name>a divalent metal cation</name>
        <dbReference type="ChEBI" id="CHEBI:60240"/>
    </ligand>
</feature>
<dbReference type="AlphaFoldDB" id="A0AAE9XS38"/>
<feature type="active site" description="Proton donor/acceptor" evidence="2">
    <location>
        <position position="199"/>
    </location>
</feature>
<dbReference type="InterPro" id="IPR005511">
    <property type="entry name" value="SMP-30"/>
</dbReference>
<dbReference type="KEGG" id="gso:PH603_05940"/>
<protein>
    <submittedName>
        <fullName evidence="5">SMP-30/gluconolactonase/LRE family protein</fullName>
    </submittedName>
</protein>
<reference evidence="5" key="1">
    <citation type="submission" date="2023-01" db="EMBL/GenBank/DDBJ databases">
        <title>The genome sequence of Kordiimonadaceae bacterium 6D33.</title>
        <authorList>
            <person name="Liu Y."/>
        </authorList>
    </citation>
    <scope>NUCLEOTIDE SEQUENCE</scope>
    <source>
        <strain evidence="5">6D33</strain>
    </source>
</reference>
<keyword evidence="3" id="KW-0479">Metal-binding</keyword>
<comment type="similarity">
    <text evidence="1">Belongs to the SMP-30/CGR1 family.</text>
</comment>
<dbReference type="EMBL" id="CP116805">
    <property type="protein sequence ID" value="WCL55297.1"/>
    <property type="molecule type" value="Genomic_DNA"/>
</dbReference>
<feature type="domain" description="SMP-30/Gluconolactonase/LRE-like region" evidence="4">
    <location>
        <begin position="17"/>
        <end position="258"/>
    </location>
</feature>
<dbReference type="Pfam" id="PF08450">
    <property type="entry name" value="SGL"/>
    <property type="match status" value="1"/>
</dbReference>
<dbReference type="PANTHER" id="PTHR10907">
    <property type="entry name" value="REGUCALCIN"/>
    <property type="match status" value="1"/>
</dbReference>
<dbReference type="SUPFAM" id="SSF63829">
    <property type="entry name" value="Calcium-dependent phosphotriesterase"/>
    <property type="match status" value="1"/>
</dbReference>
<evidence type="ECO:0000256" key="1">
    <source>
        <dbReference type="ARBA" id="ARBA00008853"/>
    </source>
</evidence>
<dbReference type="Gene3D" id="2.120.10.30">
    <property type="entry name" value="TolB, C-terminal domain"/>
    <property type="match status" value="1"/>
</dbReference>
<evidence type="ECO:0000259" key="4">
    <source>
        <dbReference type="Pfam" id="PF08450"/>
    </source>
</evidence>
<feature type="binding site" evidence="3">
    <location>
        <position position="19"/>
    </location>
    <ligand>
        <name>a divalent metal cation</name>
        <dbReference type="ChEBI" id="CHEBI:60240"/>
    </ligand>
</feature>
<dbReference type="InterPro" id="IPR011042">
    <property type="entry name" value="6-blade_b-propeller_TolB-like"/>
</dbReference>
<feature type="binding site" evidence="3">
    <location>
        <position position="102"/>
    </location>
    <ligand>
        <name>substrate</name>
    </ligand>
</feature>
<dbReference type="Proteomes" id="UP001217500">
    <property type="component" value="Chromosome"/>
</dbReference>
<dbReference type="PANTHER" id="PTHR10907:SF47">
    <property type="entry name" value="REGUCALCIN"/>
    <property type="match status" value="1"/>
</dbReference>
<evidence type="ECO:0000256" key="2">
    <source>
        <dbReference type="PIRSR" id="PIRSR605511-1"/>
    </source>
</evidence>
<dbReference type="InterPro" id="IPR013658">
    <property type="entry name" value="SGL"/>
</dbReference>
<dbReference type="RefSeq" id="WP_289505090.1">
    <property type="nucleotide sequence ID" value="NZ_CP116805.1"/>
</dbReference>
<comment type="cofactor">
    <cofactor evidence="3">
        <name>Zn(2+)</name>
        <dbReference type="ChEBI" id="CHEBI:29105"/>
    </cofactor>
    <text evidence="3">Binds 1 divalent metal cation per subunit.</text>
</comment>
<keyword evidence="3" id="KW-0862">Zinc</keyword>
<dbReference type="GO" id="GO:0019853">
    <property type="term" value="P:L-ascorbic acid biosynthetic process"/>
    <property type="evidence" value="ECO:0007669"/>
    <property type="project" value="TreeGrafter"/>
</dbReference>
<evidence type="ECO:0000256" key="3">
    <source>
        <dbReference type="PIRSR" id="PIRSR605511-2"/>
    </source>
</evidence>
<evidence type="ECO:0000313" key="6">
    <source>
        <dbReference type="Proteomes" id="UP001217500"/>
    </source>
</evidence>
<dbReference type="GO" id="GO:0005509">
    <property type="term" value="F:calcium ion binding"/>
    <property type="evidence" value="ECO:0007669"/>
    <property type="project" value="TreeGrafter"/>
</dbReference>
<accession>A0AAE9XS38</accession>
<dbReference type="GO" id="GO:0004341">
    <property type="term" value="F:gluconolactonase activity"/>
    <property type="evidence" value="ECO:0007669"/>
    <property type="project" value="TreeGrafter"/>
</dbReference>
<keyword evidence="6" id="KW-1185">Reference proteome</keyword>
<feature type="binding site" evidence="3">
    <location>
        <position position="199"/>
    </location>
    <ligand>
        <name>a divalent metal cation</name>
        <dbReference type="ChEBI" id="CHEBI:60240"/>
    </ligand>
</feature>
<proteinExistence type="inferred from homology"/>
<dbReference type="PRINTS" id="PR01790">
    <property type="entry name" value="SMP30FAMILY"/>
</dbReference>
<gene>
    <name evidence="5" type="ORF">PH603_05940</name>
</gene>
<sequence>MTDLWTPASVCPVGATLGEGPVWLPEEKRLWFVDIKGRKLHCFDPVSHRLNSWDAPAQIGWVLPVEGGKLMTGLQGGLYLFDPDSGFFTLVRKVEGDLPGNRLNDATTDKDGALWFGSMDDAEEADSGRIYRFRDGLIADSGLAPVCITNGPAISPDGRTLYHTDTLGQTIHASDVGADGWPTNTRLFARIEAGGGYPDGPIVDAEGNVWTGLFAGWGARCYAPDGTFVRTVRFPVANVTKLAFGSDDLMTVYATTATKGLSADERRMQPDAGNLFAFRADVAGQTVIPISAWPDRT</sequence>
<feature type="binding site" evidence="3">
    <location>
        <position position="104"/>
    </location>
    <ligand>
        <name>substrate</name>
    </ligand>
</feature>
<organism evidence="5 6">
    <name type="scientific">Gimibacter soli</name>
    <dbReference type="NCBI Taxonomy" id="3024400"/>
    <lineage>
        <taxon>Bacteria</taxon>
        <taxon>Pseudomonadati</taxon>
        <taxon>Pseudomonadota</taxon>
        <taxon>Alphaproteobacteria</taxon>
        <taxon>Kordiimonadales</taxon>
        <taxon>Temperatibacteraceae</taxon>
        <taxon>Gimibacter</taxon>
    </lineage>
</organism>
<name>A0AAE9XS38_9PROT</name>